<sequence length="654" mass="74638">MAKVFKILQEHPLIENLPSTSTEFSSFTPSTGIEKRNIDSSSQSQSLSSTTTKHPKMFFIPLERNGKKKARSVDMKYKKTNMKNISPLTEINLVNGEFSTKSYAESFQNKWFHKRFKFRRFNNHNGGNNRIWRQSLGHSYDPENNPERIPFSKPIKHEKKRKSHKLPIKNINFDGNKEIFSAFDNIRENFKIAYTSGNNSQKHYDISNEKKNIGKYPRYSIELQAFKSDKADNFFNYFISSTENSAKVYDVKEEIHKKISKHISSTTAPFYFNKIIKTQKFEKSPKDHIRINSHSTSTETNDLSTEGKSKRNYIEGIDFQQVENINHSMEGDSFSNELLNYIQSHFILVVSILVISITLIIVLGIVTLCIGRKHDGNKKSARKFSPAGIQSFDLPARPDFDYDDIKPKAGPLKSSNETTREKDDGKSMFSIGSQSSMSDVNSKHLVPFARLKNTERWNRELSGLERSARNSTDPTNRNRFGSKPGERLLKLHRNFSSRSSMLQSSSSQQSAKSSPIQRREELENFSRNRAKTRSKYNSPVVQKAKCIKSVSPKTPSNPFEEVEETVVKELQDIIESPECPPDMPPPVESKLTCVNRLLANRPSSFNVSPIEKPAVNSIKPQNGASKNTDKLSNDLRKNNLSLEEFSGDEPGIDY</sequence>
<protein>
    <submittedName>
        <fullName evidence="3">Uncharacterized protein</fullName>
    </submittedName>
</protein>
<feature type="compositionally biased region" description="Acidic residues" evidence="1">
    <location>
        <begin position="645"/>
        <end position="654"/>
    </location>
</feature>
<feature type="compositionally biased region" description="Basic and acidic residues" evidence="1">
    <location>
        <begin position="627"/>
        <end position="637"/>
    </location>
</feature>
<dbReference type="Proteomes" id="UP000807504">
    <property type="component" value="Unassembled WGS sequence"/>
</dbReference>
<organism evidence="3 4">
    <name type="scientific">Argiope bruennichi</name>
    <name type="common">Wasp spider</name>
    <name type="synonym">Aranea bruennichi</name>
    <dbReference type="NCBI Taxonomy" id="94029"/>
    <lineage>
        <taxon>Eukaryota</taxon>
        <taxon>Metazoa</taxon>
        <taxon>Ecdysozoa</taxon>
        <taxon>Arthropoda</taxon>
        <taxon>Chelicerata</taxon>
        <taxon>Arachnida</taxon>
        <taxon>Araneae</taxon>
        <taxon>Araneomorphae</taxon>
        <taxon>Entelegynae</taxon>
        <taxon>Araneoidea</taxon>
        <taxon>Araneidae</taxon>
        <taxon>Argiope</taxon>
    </lineage>
</organism>
<keyword evidence="2" id="KW-0812">Transmembrane</keyword>
<comment type="caution">
    <text evidence="3">The sequence shown here is derived from an EMBL/GenBank/DDBJ whole genome shotgun (WGS) entry which is preliminary data.</text>
</comment>
<evidence type="ECO:0000256" key="1">
    <source>
        <dbReference type="SAM" id="MobiDB-lite"/>
    </source>
</evidence>
<feature type="transmembrane region" description="Helical" evidence="2">
    <location>
        <begin position="346"/>
        <end position="370"/>
    </location>
</feature>
<evidence type="ECO:0000313" key="3">
    <source>
        <dbReference type="EMBL" id="KAF8787582.1"/>
    </source>
</evidence>
<feature type="compositionally biased region" description="Low complexity" evidence="1">
    <location>
        <begin position="427"/>
        <end position="438"/>
    </location>
</feature>
<accession>A0A8T0FB47</accession>
<name>A0A8T0FB47_ARGBR</name>
<feature type="region of interest" description="Disordered" evidence="1">
    <location>
        <begin position="605"/>
        <end position="654"/>
    </location>
</feature>
<feature type="compositionally biased region" description="Low complexity" evidence="1">
    <location>
        <begin position="19"/>
        <end position="31"/>
    </location>
</feature>
<keyword evidence="4" id="KW-1185">Reference proteome</keyword>
<reference evidence="3" key="2">
    <citation type="submission" date="2020-06" db="EMBL/GenBank/DDBJ databases">
        <authorList>
            <person name="Sheffer M."/>
        </authorList>
    </citation>
    <scope>NUCLEOTIDE SEQUENCE</scope>
</reference>
<feature type="compositionally biased region" description="Basic and acidic residues" evidence="1">
    <location>
        <begin position="517"/>
        <end position="526"/>
    </location>
</feature>
<feature type="compositionally biased region" description="Low complexity" evidence="1">
    <location>
        <begin position="496"/>
        <end position="514"/>
    </location>
</feature>
<evidence type="ECO:0000256" key="2">
    <source>
        <dbReference type="SAM" id="Phobius"/>
    </source>
</evidence>
<dbReference type="EMBL" id="JABXBU010000015">
    <property type="protein sequence ID" value="KAF8787582.1"/>
    <property type="molecule type" value="Genomic_DNA"/>
</dbReference>
<keyword evidence="2" id="KW-1133">Transmembrane helix</keyword>
<proteinExistence type="predicted"/>
<feature type="region of interest" description="Disordered" evidence="1">
    <location>
        <begin position="405"/>
        <end position="438"/>
    </location>
</feature>
<feature type="compositionally biased region" description="Low complexity" evidence="1">
    <location>
        <begin position="40"/>
        <end position="51"/>
    </location>
</feature>
<keyword evidence="2" id="KW-0472">Membrane</keyword>
<feature type="region of interest" description="Disordered" evidence="1">
    <location>
        <begin position="462"/>
        <end position="538"/>
    </location>
</feature>
<feature type="region of interest" description="Disordered" evidence="1">
    <location>
        <begin position="19"/>
        <end position="51"/>
    </location>
</feature>
<reference evidence="3" key="1">
    <citation type="journal article" date="2020" name="bioRxiv">
        <title>Chromosome-level reference genome of the European wasp spider Argiope bruennichi: a resource for studies on range expansion and evolutionary adaptation.</title>
        <authorList>
            <person name="Sheffer M.M."/>
            <person name="Hoppe A."/>
            <person name="Krehenwinkel H."/>
            <person name="Uhl G."/>
            <person name="Kuss A.W."/>
            <person name="Jensen L."/>
            <person name="Jensen C."/>
            <person name="Gillespie R.G."/>
            <person name="Hoff K.J."/>
            <person name="Prost S."/>
        </authorList>
    </citation>
    <scope>NUCLEOTIDE SEQUENCE</scope>
</reference>
<evidence type="ECO:0000313" key="4">
    <source>
        <dbReference type="Proteomes" id="UP000807504"/>
    </source>
</evidence>
<dbReference type="AlphaFoldDB" id="A0A8T0FB47"/>
<gene>
    <name evidence="3" type="ORF">HNY73_009163</name>
</gene>
<feature type="compositionally biased region" description="Polar residues" evidence="1">
    <location>
        <begin position="469"/>
        <end position="479"/>
    </location>
</feature>